<dbReference type="eggNOG" id="COG3299">
    <property type="taxonomic scope" value="Bacteria"/>
</dbReference>
<dbReference type="RefSeq" id="WP_013272101.1">
    <property type="nucleotide sequence ID" value="NC_014376.1"/>
</dbReference>
<feature type="domain" description="Baseplate J-like central" evidence="2">
    <location>
        <begin position="173"/>
        <end position="242"/>
    </location>
</feature>
<dbReference type="EMBL" id="CP002109">
    <property type="protein sequence ID" value="ADL04010.1"/>
    <property type="molecule type" value="Genomic_DNA"/>
</dbReference>
<dbReference type="Pfam" id="PF26078">
    <property type="entry name" value="Baseplate_J_M"/>
    <property type="match status" value="1"/>
</dbReference>
<organism evidence="4 5">
    <name type="scientific">Lacrimispora saccharolytica (strain ATCC 35040 / DSM 2544 / NRCC 2533 / WM1)</name>
    <name type="common">Clostridium saccharolyticum</name>
    <dbReference type="NCBI Taxonomy" id="610130"/>
    <lineage>
        <taxon>Bacteria</taxon>
        <taxon>Bacillati</taxon>
        <taxon>Bacillota</taxon>
        <taxon>Clostridia</taxon>
        <taxon>Lachnospirales</taxon>
        <taxon>Lachnospiraceae</taxon>
        <taxon>Lacrimispora</taxon>
    </lineage>
</organism>
<dbReference type="AlphaFoldDB" id="D9R935"/>
<keyword evidence="5" id="KW-1185">Reference proteome</keyword>
<evidence type="ECO:0000259" key="3">
    <source>
        <dbReference type="Pfam" id="PF26079"/>
    </source>
</evidence>
<dbReference type="OrthoDB" id="2554267at2"/>
<dbReference type="InterPro" id="IPR058531">
    <property type="entry name" value="Baseplate_J_M"/>
</dbReference>
<accession>D9R935</accession>
<dbReference type="PANTHER" id="PTHR37829:SF3">
    <property type="entry name" value="PROTEIN JAYE-RELATED"/>
    <property type="match status" value="1"/>
</dbReference>
<dbReference type="STRING" id="610130.Closa_1409"/>
<evidence type="ECO:0000256" key="1">
    <source>
        <dbReference type="ARBA" id="ARBA00038087"/>
    </source>
</evidence>
<dbReference type="PANTHER" id="PTHR37829">
    <property type="entry name" value="PHAGE-LIKE ELEMENT PBSX PROTEIN XKDT"/>
    <property type="match status" value="1"/>
</dbReference>
<evidence type="ECO:0000259" key="2">
    <source>
        <dbReference type="Pfam" id="PF26078"/>
    </source>
</evidence>
<dbReference type="Pfam" id="PF26079">
    <property type="entry name" value="Baseplate_J_C"/>
    <property type="match status" value="1"/>
</dbReference>
<feature type="domain" description="Baseplate J-like C-terminal" evidence="3">
    <location>
        <begin position="249"/>
        <end position="333"/>
    </location>
</feature>
<proteinExistence type="inferred from homology"/>
<name>D9R935_LACSW</name>
<dbReference type="Proteomes" id="UP000001662">
    <property type="component" value="Chromosome"/>
</dbReference>
<reference evidence="4" key="1">
    <citation type="submission" date="2010-07" db="EMBL/GenBank/DDBJ databases">
        <title>Complete sequence of Clostridium saccharolyticum WM1.</title>
        <authorList>
            <consortium name="US DOE Joint Genome Institute"/>
            <person name="Lucas S."/>
            <person name="Copeland A."/>
            <person name="Lapidus A."/>
            <person name="Cheng J.-F."/>
            <person name="Bruce D."/>
            <person name="Goodwin L."/>
            <person name="Pitluck S."/>
            <person name="Chertkov O."/>
            <person name="Detter J.C."/>
            <person name="Han C."/>
            <person name="Tapia R."/>
            <person name="Land M."/>
            <person name="Hauser L."/>
            <person name="Chang Y.-J."/>
            <person name="Jeffries C."/>
            <person name="Kyrpides N."/>
            <person name="Ivanova N."/>
            <person name="Mikhailova N."/>
            <person name="Mouttaki H."/>
            <person name="Lin L."/>
            <person name="Zhou J."/>
            <person name="Hemme C.L."/>
            <person name="Woyke T."/>
        </authorList>
    </citation>
    <scope>NUCLEOTIDE SEQUENCE [LARGE SCALE GENOMIC DNA]</scope>
    <source>
        <strain evidence="4">WM1</strain>
    </source>
</reference>
<dbReference type="InterPro" id="IPR058530">
    <property type="entry name" value="Baseplate_J-like_C"/>
</dbReference>
<sequence>MSQTYEEILQGMLDKVPSNVDKREGSIIYDALAPCAYFLAQQQFQLDNFVELVFADTAVGEYLDTAVSDFGLTRKGASAAIRQVTTSAAISIGTVWGINELAYTITELIATNQYKAKCNTAGTIGNQYTGSMSPISSVSGVTATLGDVLTAGTDIETDDALRARLYNKVRMPATSGNAYQYKQWALEVSGVGDAKVFPLDSGPGTVTVIIVDDNKAISETLPETVAEYIETVRPIGATVTVTSPTAKQINITASVILDGSKTIGEVETTFNTAIESFLADTVFSSYSISYAKIGGLLLDTVGVEDYNGLMVNSGTGNVTIGSKEIPVKGVVSLTEV</sequence>
<dbReference type="PaxDb" id="610130-Closa_1409"/>
<dbReference type="KEGG" id="csh:Closa_1409"/>
<dbReference type="InterPro" id="IPR052399">
    <property type="entry name" value="Phage_Baseplate_Assmbl_Protein"/>
</dbReference>
<dbReference type="HOGENOM" id="CLU_039609_0_0_9"/>
<protein>
    <submittedName>
        <fullName evidence="4">Baseplate J family protein</fullName>
    </submittedName>
</protein>
<gene>
    <name evidence="4" type="ordered locus">Closa_1409</name>
</gene>
<evidence type="ECO:0000313" key="4">
    <source>
        <dbReference type="EMBL" id="ADL04010.1"/>
    </source>
</evidence>
<comment type="similarity">
    <text evidence="1">Belongs to the Mu gp47/PBSX XkdT family.</text>
</comment>
<evidence type="ECO:0000313" key="5">
    <source>
        <dbReference type="Proteomes" id="UP000001662"/>
    </source>
</evidence>